<sequence>MKILSTEPSHEEHLSTSQRLLHLLKTRGPQQAAEAGKVLGMTAEAARQQFNKLAAEGLVAAFSKSRGVGRPSQFWQLTAEGQKQFPDTHPELTVQLLEIVRETFGEQGIDLLIEKREKKTREFYRHELAALGGLTERVARLAEIRSAEGYMAEYEVLDDGSLLLIENHCPICAAATVCQGFCRAEQAIFSEVLHADVVRVEHILSQARRCAYRVQPWRE</sequence>
<evidence type="ECO:0000313" key="1">
    <source>
        <dbReference type="EMBL" id="PRD17292.1"/>
    </source>
</evidence>
<organism evidence="1 2">
    <name type="scientific">Pantoea coffeiphila</name>
    <dbReference type="NCBI Taxonomy" id="1465635"/>
    <lineage>
        <taxon>Bacteria</taxon>
        <taxon>Pseudomonadati</taxon>
        <taxon>Pseudomonadota</taxon>
        <taxon>Gammaproteobacteria</taxon>
        <taxon>Enterobacterales</taxon>
        <taxon>Erwiniaceae</taxon>
        <taxon>Pantoea</taxon>
    </lineage>
</organism>
<name>A0A2S9IHN2_9GAMM</name>
<dbReference type="EMBL" id="PDET01000001">
    <property type="protein sequence ID" value="PRD17292.1"/>
    <property type="molecule type" value="Genomic_DNA"/>
</dbReference>
<dbReference type="SUPFAM" id="SSF46785">
    <property type="entry name" value="Winged helix' DNA-binding domain"/>
    <property type="match status" value="1"/>
</dbReference>
<gene>
    <name evidence="1" type="ORF">CQW29_01250</name>
</gene>
<reference evidence="1 2" key="1">
    <citation type="submission" date="2017-10" db="EMBL/GenBank/DDBJ databases">
        <title>Draft genome of two endophytic bacteria isolated from 'guarana' Paullinia cupana (Mart.) Ducke.</title>
        <authorList>
            <person name="Siqueira K.A."/>
            <person name="Liotti R.G."/>
            <person name="Mendes T.A."/>
            <person name="Soares M.A."/>
        </authorList>
    </citation>
    <scope>NUCLEOTIDE SEQUENCE [LARGE SCALE GENOMIC DNA]</scope>
    <source>
        <strain evidence="1 2">342</strain>
    </source>
</reference>
<evidence type="ECO:0000313" key="2">
    <source>
        <dbReference type="Proteomes" id="UP000239181"/>
    </source>
</evidence>
<accession>A0A2S9IHN2</accession>
<dbReference type="AlphaFoldDB" id="A0A2S9IHN2"/>
<dbReference type="Proteomes" id="UP000239181">
    <property type="component" value="Unassembled WGS sequence"/>
</dbReference>
<dbReference type="InterPro" id="IPR036390">
    <property type="entry name" value="WH_DNA-bd_sf"/>
</dbReference>
<dbReference type="InterPro" id="IPR036388">
    <property type="entry name" value="WH-like_DNA-bd_sf"/>
</dbReference>
<protein>
    <submittedName>
        <fullName evidence="1">MarR family transcriptional regulator</fullName>
    </submittedName>
</protein>
<comment type="caution">
    <text evidence="1">The sequence shown here is derived from an EMBL/GenBank/DDBJ whole genome shotgun (WGS) entry which is preliminary data.</text>
</comment>
<dbReference type="OrthoDB" id="155998at2"/>
<proteinExistence type="predicted"/>
<dbReference type="Gene3D" id="1.10.10.10">
    <property type="entry name" value="Winged helix-like DNA-binding domain superfamily/Winged helix DNA-binding domain"/>
    <property type="match status" value="1"/>
</dbReference>
<keyword evidence="2" id="KW-1185">Reference proteome</keyword>